<organism evidence="3 4">
    <name type="scientific">Budvicia aquatica</name>
    <dbReference type="NCBI Taxonomy" id="82979"/>
    <lineage>
        <taxon>Bacteria</taxon>
        <taxon>Pseudomonadati</taxon>
        <taxon>Pseudomonadota</taxon>
        <taxon>Gammaproteobacteria</taxon>
        <taxon>Enterobacterales</taxon>
        <taxon>Budviciaceae</taxon>
        <taxon>Budvicia</taxon>
    </lineage>
</organism>
<dbReference type="InterPro" id="IPR011050">
    <property type="entry name" value="Pectin_lyase_fold/virulence"/>
</dbReference>
<dbReference type="InterPro" id="IPR036709">
    <property type="entry name" value="Autotransporte_beta_dom_sf"/>
</dbReference>
<dbReference type="InterPro" id="IPR003991">
    <property type="entry name" value="Pertactin_virulence_factor"/>
</dbReference>
<dbReference type="OrthoDB" id="7052171at2"/>
<feature type="domain" description="Autotransporter" evidence="2">
    <location>
        <begin position="703"/>
        <end position="971"/>
    </location>
</feature>
<dbReference type="InterPro" id="IPR006315">
    <property type="entry name" value="OM_autotransptr_brl_dom"/>
</dbReference>
<evidence type="ECO:0000256" key="1">
    <source>
        <dbReference type="ARBA" id="ARBA00022729"/>
    </source>
</evidence>
<dbReference type="InterPro" id="IPR051551">
    <property type="entry name" value="Autotransporter_adhesion"/>
</dbReference>
<accession>A0A2C6DP05</accession>
<dbReference type="RefSeq" id="WP_029095214.1">
    <property type="nucleotide sequence ID" value="NZ_PDDX01000001.1"/>
</dbReference>
<dbReference type="PROSITE" id="PS51208">
    <property type="entry name" value="AUTOTRANSPORTER"/>
    <property type="match status" value="1"/>
</dbReference>
<sequence length="971" mass="100467">MDMFAYQKDFQGKSSGQFTQRTLYQQLAITGLLSLSAFVFQNQALAAEYGSLSGGNITLNNGDQVVANQLTSGTLYAINNPYNNNNAVIDLASGSSVTSDAASTGSAQGIILQGTNSALKADGLNLTVNGNVARGLVVSSKSTADLGNGGVINVTGVNSGQAIMVSGASTLKANAIEINTAYATTNSIYAAIDIQNYGSSVDLGINSSITTNARGATGVYVFGSNGTVSEGPAKFSASNLFVTTNGNMSYGINANDNSQVELGSGSTIVTHGANSTGIIMYSATMNADALTITTTGSDAIALEARTQAKANIGAGSHLSSAQAGALVASGSSVVVNFLGSESNRNSIFAGGSYGASAQAAGSVINLTNTDITIDRNGSLGLGLWAMGGGNINGENLTVNGAAGSRGVYAMTNSQVDLTGHTVINMADPSAMAIATQDNAGYAASRINATGLMEIQGGILSRGGMINVDMSSGSSLTGATSTDGVNGGVLNMTMAGTRWNMIADSSVTKLVLNDSTVDFAEDKTGSVLTVGDLSGSGTFIMRTDIVGDGDGVNNSGDRLVVTGTSAGNHFLKILNRGSLATTGNEVLTVVETTDGQASFGLDSRTPQVELGGYLYDVRKNSTNWDLYSSGVYIPPAEPLSPVDPTDPQVPVDPVAPVDPGTDGGNGGGKITTTADAGANFLNIGYLMNYAETQTLLQRMGDLRHNGESGDVWLRGFSGKFDSFASGKMSGFDMSYNGVQLGADKRIAEQMPLLVGGFIGMADGDPNYRSGDGSVKSSHMGIYATYMASNGFYTDAVAKYSRLKNKFNVQDSQNNNVSGNGSSDGISFSLEAGKKFSLNQPGNGFYIEPQAQLSFSHQNSTDITASNGLKVDLGGYNSTLGRTSAIVGYEISGENTEVDVYLKTGYVREFDGEVDYKLNGSAEQHSFKGGWWNNGVGVSAQINKQHTLYMDIDSSTGNRFDQRQINGGYRFSF</sequence>
<name>A0A2C6DP05_9GAMM</name>
<dbReference type="Gene3D" id="2.160.20.20">
    <property type="match status" value="1"/>
</dbReference>
<dbReference type="Pfam" id="PF03797">
    <property type="entry name" value="Autotransporter"/>
    <property type="match status" value="1"/>
</dbReference>
<protein>
    <submittedName>
        <fullName evidence="3">Autotransporter outer membrane beta-barrel domain-containing protein</fullName>
    </submittedName>
</protein>
<dbReference type="PRINTS" id="PR01484">
    <property type="entry name" value="PRTACTNFAMLY"/>
</dbReference>
<dbReference type="AlphaFoldDB" id="A0A2C6DP05"/>
<evidence type="ECO:0000313" key="4">
    <source>
        <dbReference type="Proteomes" id="UP000224974"/>
    </source>
</evidence>
<dbReference type="PANTHER" id="PTHR35037:SF7">
    <property type="entry name" value="AUTOTRANSPORTER"/>
    <property type="match status" value="1"/>
</dbReference>
<dbReference type="STRING" id="1111728.GCA_000427805_02803"/>
<evidence type="ECO:0000313" key="3">
    <source>
        <dbReference type="EMBL" id="PHI30947.1"/>
    </source>
</evidence>
<reference evidence="4" key="1">
    <citation type="submission" date="2017-09" db="EMBL/GenBank/DDBJ databases">
        <title>FDA dAtabase for Regulatory Grade micrObial Sequences (FDA-ARGOS): Supporting development and validation of Infectious Disease Dx tests.</title>
        <authorList>
            <person name="Minogue T."/>
            <person name="Wolcott M."/>
            <person name="Wasieloski L."/>
            <person name="Aguilar W."/>
            <person name="Moore D."/>
            <person name="Tallon L."/>
            <person name="Sadzewicz L."/>
            <person name="Ott S."/>
            <person name="Zhao X."/>
            <person name="Nagaraj S."/>
            <person name="Vavikolanu K."/>
            <person name="Aluvathingal J."/>
            <person name="Nadendla S."/>
            <person name="Sichtig H."/>
        </authorList>
    </citation>
    <scope>NUCLEOTIDE SEQUENCE [LARGE SCALE GENOMIC DNA]</scope>
    <source>
        <strain evidence="4">FDAARGOS_387</strain>
    </source>
</reference>
<dbReference type="PANTHER" id="PTHR35037">
    <property type="entry name" value="C-TERMINAL REGION OF AIDA-LIKE PROTEIN"/>
    <property type="match status" value="1"/>
</dbReference>
<comment type="caution">
    <text evidence="3">The sequence shown here is derived from an EMBL/GenBank/DDBJ whole genome shotgun (WGS) entry which is preliminary data.</text>
</comment>
<keyword evidence="1" id="KW-0732">Signal</keyword>
<dbReference type="Gene3D" id="2.40.128.130">
    <property type="entry name" value="Autotransporter beta-domain"/>
    <property type="match status" value="1"/>
</dbReference>
<dbReference type="SUPFAM" id="SSF51126">
    <property type="entry name" value="Pectin lyase-like"/>
    <property type="match status" value="1"/>
</dbReference>
<keyword evidence="4" id="KW-1185">Reference proteome</keyword>
<evidence type="ECO:0000259" key="2">
    <source>
        <dbReference type="PROSITE" id="PS51208"/>
    </source>
</evidence>
<dbReference type="Pfam" id="PF03212">
    <property type="entry name" value="Pertactin"/>
    <property type="match status" value="1"/>
</dbReference>
<dbReference type="GO" id="GO:0019867">
    <property type="term" value="C:outer membrane"/>
    <property type="evidence" value="ECO:0007669"/>
    <property type="project" value="InterPro"/>
</dbReference>
<dbReference type="Proteomes" id="UP000224974">
    <property type="component" value="Unassembled WGS sequence"/>
</dbReference>
<dbReference type="NCBIfam" id="TIGR01414">
    <property type="entry name" value="autotrans_barl"/>
    <property type="match status" value="1"/>
</dbReference>
<dbReference type="SUPFAM" id="SSF103515">
    <property type="entry name" value="Autotransporter"/>
    <property type="match status" value="1"/>
</dbReference>
<dbReference type="InterPro" id="IPR012332">
    <property type="entry name" value="Autotransporter_pectin_lyase_C"/>
</dbReference>
<proteinExistence type="predicted"/>
<dbReference type="InterPro" id="IPR004899">
    <property type="entry name" value="Pertactin_central"/>
</dbReference>
<gene>
    <name evidence="3" type="ORF">CRN84_17185</name>
</gene>
<dbReference type="SMART" id="SM00869">
    <property type="entry name" value="Autotransporter"/>
    <property type="match status" value="1"/>
</dbReference>
<dbReference type="EMBL" id="PDDX01000001">
    <property type="protein sequence ID" value="PHI30947.1"/>
    <property type="molecule type" value="Genomic_DNA"/>
</dbReference>
<dbReference type="InterPro" id="IPR005546">
    <property type="entry name" value="Autotransporte_beta"/>
</dbReference>